<feature type="region of interest" description="Disordered" evidence="1">
    <location>
        <begin position="1"/>
        <end position="20"/>
    </location>
</feature>
<sequence>MSYSKSATETRKRELEAERKPNVSIGEVPVFKKRRGEELMGLKKEIQETPQGQVVMLAVELIRSAKEFSFEKQEDGGVQAAFTISLAPERSYRVKIERGSTGKFGLNWDPVKVVPGQAKRKSPRTR</sequence>
<evidence type="ECO:0000313" key="2">
    <source>
        <dbReference type="EMBL" id="MFB9346147.1"/>
    </source>
</evidence>
<comment type="caution">
    <text evidence="2">The sequence shown here is derived from an EMBL/GenBank/DDBJ whole genome shotgun (WGS) entry which is preliminary data.</text>
</comment>
<gene>
    <name evidence="2" type="ORF">ACFFUA_01505</name>
</gene>
<feature type="compositionally biased region" description="Basic and acidic residues" evidence="1">
    <location>
        <begin position="8"/>
        <end position="20"/>
    </location>
</feature>
<dbReference type="RefSeq" id="WP_380954110.1">
    <property type="nucleotide sequence ID" value="NZ_JBHMDI010000002.1"/>
</dbReference>
<evidence type="ECO:0000313" key="3">
    <source>
        <dbReference type="Proteomes" id="UP001589753"/>
    </source>
</evidence>
<dbReference type="Proteomes" id="UP001589753">
    <property type="component" value="Unassembled WGS sequence"/>
</dbReference>
<evidence type="ECO:0000256" key="1">
    <source>
        <dbReference type="SAM" id="MobiDB-lite"/>
    </source>
</evidence>
<dbReference type="EMBL" id="JBHMDI010000002">
    <property type="protein sequence ID" value="MFB9346147.1"/>
    <property type="molecule type" value="Genomic_DNA"/>
</dbReference>
<proteinExistence type="predicted"/>
<name>A0ABV5L4T8_9ACTN</name>
<keyword evidence="3" id="KW-1185">Reference proteome</keyword>
<protein>
    <submittedName>
        <fullName evidence="2">Uncharacterized protein</fullName>
    </submittedName>
</protein>
<organism evidence="2 3">
    <name type="scientific">Streptomyces heliomycini</name>
    <dbReference type="NCBI Taxonomy" id="284032"/>
    <lineage>
        <taxon>Bacteria</taxon>
        <taxon>Bacillati</taxon>
        <taxon>Actinomycetota</taxon>
        <taxon>Actinomycetes</taxon>
        <taxon>Kitasatosporales</taxon>
        <taxon>Streptomycetaceae</taxon>
        <taxon>Streptomyces</taxon>
    </lineage>
</organism>
<reference evidence="2 3" key="1">
    <citation type="submission" date="2024-09" db="EMBL/GenBank/DDBJ databases">
        <authorList>
            <person name="Sun Q."/>
            <person name="Mori K."/>
        </authorList>
    </citation>
    <scope>NUCLEOTIDE SEQUENCE [LARGE SCALE GENOMIC DNA]</scope>
    <source>
        <strain evidence="2 3">JCM 9767</strain>
    </source>
</reference>
<accession>A0ABV5L4T8</accession>